<accession>A0ABS9CGH1</accession>
<gene>
    <name evidence="1" type="ORF">I6E12_08195</name>
</gene>
<proteinExistence type="predicted"/>
<comment type="caution">
    <text evidence="1">The sequence shown here is derived from an EMBL/GenBank/DDBJ whole genome shotgun (WGS) entry which is preliminary data.</text>
</comment>
<protein>
    <recommendedName>
        <fullName evidence="3">GIY-YIG domain-containing protein</fullName>
    </recommendedName>
</protein>
<evidence type="ECO:0000313" key="1">
    <source>
        <dbReference type="EMBL" id="MCF2564091.1"/>
    </source>
</evidence>
<dbReference type="RefSeq" id="WP_301638227.1">
    <property type="nucleotide sequence ID" value="NZ_JADYTN010000016.1"/>
</dbReference>
<evidence type="ECO:0008006" key="3">
    <source>
        <dbReference type="Google" id="ProtNLM"/>
    </source>
</evidence>
<keyword evidence="2" id="KW-1185">Reference proteome</keyword>
<organism evidence="1 2">
    <name type="scientific">Xylanibacter brevis</name>
    <dbReference type="NCBI Taxonomy" id="83231"/>
    <lineage>
        <taxon>Bacteria</taxon>
        <taxon>Pseudomonadati</taxon>
        <taxon>Bacteroidota</taxon>
        <taxon>Bacteroidia</taxon>
        <taxon>Bacteroidales</taxon>
        <taxon>Prevotellaceae</taxon>
        <taxon>Xylanibacter</taxon>
    </lineage>
</organism>
<dbReference type="Proteomes" id="UP001200470">
    <property type="component" value="Unassembled WGS sequence"/>
</dbReference>
<dbReference type="EMBL" id="JADYTN010000016">
    <property type="protein sequence ID" value="MCF2564091.1"/>
    <property type="molecule type" value="Genomic_DNA"/>
</dbReference>
<name>A0ABS9CGH1_9BACT</name>
<evidence type="ECO:0000313" key="2">
    <source>
        <dbReference type="Proteomes" id="UP001200470"/>
    </source>
</evidence>
<sequence>MSEIKDLYVIEWMGPYDSLDEMYEREGSETCCIYLITGRLAYERTSGIKYVGITKRAVYSRLDDKDHREKQEQIKGKQYWAGRFSVASYNNLDTPQKRRRAESVETLLVRYLTNLPGAKMINDKKRFQDPCNPIVVISRWQKKMTDTQRYYKPSILRKLPDTLMYVDKEFFAGDKLKLTLYTPD</sequence>
<reference evidence="1 2" key="1">
    <citation type="submission" date="2020-12" db="EMBL/GenBank/DDBJ databases">
        <title>Whole genome sequences of gut porcine anaerobes.</title>
        <authorList>
            <person name="Kubasova T."/>
            <person name="Jahodarova E."/>
            <person name="Rychlik I."/>
        </authorList>
    </citation>
    <scope>NUCLEOTIDE SEQUENCE [LARGE SCALE GENOMIC DNA]</scope>
    <source>
        <strain evidence="1 2">An925</strain>
    </source>
</reference>